<accession>A0A9P9JPL5</accession>
<evidence type="ECO:0000313" key="1">
    <source>
        <dbReference type="EMBL" id="KAH7210819.1"/>
    </source>
</evidence>
<dbReference type="OrthoDB" id="6428749at2759"/>
<sequence length="274" mass="31177">MSDPRPHVVGAVKLLSLRNQQNSASGSFTQSYDRINVESVLYQGFLLSIRRPFRPDFRLDSEFITHAEDLLHSYANSNPSSSKPSIVLGVPTSLYRLILRIIDSCNVPRGSLLDHLKGLKAELQYWEQLLLDDEDSQSPQHGDSRFNDLMIIATSLLLDLITGTLTSWDNTDWPPTSVRDGDGKPWRWQLDLAMNILQCPEEHQKWSGCYLGARPLLILGYGARSLEEITLVKDILRKMQQRIGYGEVQRIREELDEITTYKVPDGQVRQEVLG</sequence>
<dbReference type="EMBL" id="JAGMUX010000031">
    <property type="protein sequence ID" value="KAH7210819.1"/>
    <property type="molecule type" value="Genomic_DNA"/>
</dbReference>
<proteinExistence type="predicted"/>
<dbReference type="AlphaFoldDB" id="A0A9P9JPL5"/>
<dbReference type="Proteomes" id="UP000720189">
    <property type="component" value="Unassembled WGS sequence"/>
</dbReference>
<evidence type="ECO:0000313" key="2">
    <source>
        <dbReference type="Proteomes" id="UP000720189"/>
    </source>
</evidence>
<comment type="caution">
    <text evidence="1">The sequence shown here is derived from an EMBL/GenBank/DDBJ whole genome shotgun (WGS) entry which is preliminary data.</text>
</comment>
<dbReference type="GeneID" id="70220895"/>
<organism evidence="1 2">
    <name type="scientific">Fusarium redolens</name>
    <dbReference type="NCBI Taxonomy" id="48865"/>
    <lineage>
        <taxon>Eukaryota</taxon>
        <taxon>Fungi</taxon>
        <taxon>Dikarya</taxon>
        <taxon>Ascomycota</taxon>
        <taxon>Pezizomycotina</taxon>
        <taxon>Sordariomycetes</taxon>
        <taxon>Hypocreomycetidae</taxon>
        <taxon>Hypocreales</taxon>
        <taxon>Nectriaceae</taxon>
        <taxon>Fusarium</taxon>
        <taxon>Fusarium redolens species complex</taxon>
    </lineage>
</organism>
<reference evidence="1" key="1">
    <citation type="journal article" date="2021" name="Nat. Commun.">
        <title>Genetic determinants of endophytism in the Arabidopsis root mycobiome.</title>
        <authorList>
            <person name="Mesny F."/>
            <person name="Miyauchi S."/>
            <person name="Thiergart T."/>
            <person name="Pickel B."/>
            <person name="Atanasova L."/>
            <person name="Karlsson M."/>
            <person name="Huettel B."/>
            <person name="Barry K.W."/>
            <person name="Haridas S."/>
            <person name="Chen C."/>
            <person name="Bauer D."/>
            <person name="Andreopoulos W."/>
            <person name="Pangilinan J."/>
            <person name="LaButti K."/>
            <person name="Riley R."/>
            <person name="Lipzen A."/>
            <person name="Clum A."/>
            <person name="Drula E."/>
            <person name="Henrissat B."/>
            <person name="Kohler A."/>
            <person name="Grigoriev I.V."/>
            <person name="Martin F.M."/>
            <person name="Hacquard S."/>
        </authorList>
    </citation>
    <scope>NUCLEOTIDE SEQUENCE</scope>
    <source>
        <strain evidence="1">MPI-CAGE-AT-0023</strain>
    </source>
</reference>
<keyword evidence="2" id="KW-1185">Reference proteome</keyword>
<protein>
    <submittedName>
        <fullName evidence="1">Uncharacterized protein</fullName>
    </submittedName>
</protein>
<name>A0A9P9JPL5_FUSRE</name>
<dbReference type="RefSeq" id="XP_046041590.1">
    <property type="nucleotide sequence ID" value="XM_046190941.1"/>
</dbReference>
<gene>
    <name evidence="1" type="ORF">BKA55DRAFT_546660</name>
</gene>